<organism evidence="3 4">
    <name type="scientific">Cytospora paraplurivora</name>
    <dbReference type="NCBI Taxonomy" id="2898453"/>
    <lineage>
        <taxon>Eukaryota</taxon>
        <taxon>Fungi</taxon>
        <taxon>Dikarya</taxon>
        <taxon>Ascomycota</taxon>
        <taxon>Pezizomycotina</taxon>
        <taxon>Sordariomycetes</taxon>
        <taxon>Sordariomycetidae</taxon>
        <taxon>Diaporthales</taxon>
        <taxon>Cytosporaceae</taxon>
        <taxon>Cytospora</taxon>
    </lineage>
</organism>
<dbReference type="Pfam" id="PF12449">
    <property type="entry name" value="DUF3684"/>
    <property type="match status" value="1"/>
</dbReference>
<gene>
    <name evidence="3" type="ORF">SLS53_008667</name>
</gene>
<comment type="caution">
    <text evidence="3">The sequence shown here is derived from an EMBL/GenBank/DDBJ whole genome shotgun (WGS) entry which is preliminary data.</text>
</comment>
<dbReference type="InterPro" id="IPR036890">
    <property type="entry name" value="HATPase_C_sf"/>
</dbReference>
<dbReference type="PANTHER" id="PTHR47839:SF1">
    <property type="entry name" value="DOMAIN PROTEIN, PUTATIVE (AFU_ORTHOLOGUE AFUA_6G04830)-RELATED"/>
    <property type="match status" value="1"/>
</dbReference>
<proteinExistence type="predicted"/>
<dbReference type="EMBL" id="JAJSPL020000054">
    <property type="protein sequence ID" value="KAK7731723.1"/>
    <property type="molecule type" value="Genomic_DNA"/>
</dbReference>
<protein>
    <recommendedName>
        <fullName evidence="2">Sacsin/Nov domain-containing protein</fullName>
    </recommendedName>
</protein>
<feature type="compositionally biased region" description="Pro residues" evidence="1">
    <location>
        <begin position="1757"/>
        <end position="1766"/>
    </location>
</feature>
<feature type="region of interest" description="Disordered" evidence="1">
    <location>
        <begin position="1745"/>
        <end position="1766"/>
    </location>
</feature>
<accession>A0AAN9U6K7</accession>
<evidence type="ECO:0000313" key="3">
    <source>
        <dbReference type="EMBL" id="KAK7731723.1"/>
    </source>
</evidence>
<feature type="region of interest" description="Disordered" evidence="1">
    <location>
        <begin position="1512"/>
        <end position="1539"/>
    </location>
</feature>
<feature type="domain" description="Sacsin/Nov" evidence="2">
    <location>
        <begin position="27"/>
        <end position="149"/>
    </location>
</feature>
<dbReference type="Gene3D" id="3.30.565.10">
    <property type="entry name" value="Histidine kinase-like ATPase, C-terminal domain"/>
    <property type="match status" value="1"/>
</dbReference>
<keyword evidence="4" id="KW-1185">Reference proteome</keyword>
<dbReference type="SUPFAM" id="SSF55874">
    <property type="entry name" value="ATPase domain of HSP90 chaperone/DNA topoisomerase II/histidine kinase"/>
    <property type="match status" value="1"/>
</dbReference>
<name>A0AAN9U6K7_9PEZI</name>
<dbReference type="Pfam" id="PF25794">
    <property type="entry name" value="SACS"/>
    <property type="match status" value="1"/>
</dbReference>
<evidence type="ECO:0000256" key="1">
    <source>
        <dbReference type="SAM" id="MobiDB-lite"/>
    </source>
</evidence>
<dbReference type="Proteomes" id="UP001320245">
    <property type="component" value="Unassembled WGS sequence"/>
</dbReference>
<dbReference type="InterPro" id="IPR022155">
    <property type="entry name" value="DUF3684"/>
</dbReference>
<reference evidence="3 4" key="1">
    <citation type="journal article" date="2023" name="PLoS ONE">
        <title>Cytospora paraplurivora sp. nov. isolated from orchards with fruit tree decline syndrome in Ontario, Canada.</title>
        <authorList>
            <person name="Ilyukhin E."/>
            <person name="Nguyen H.D.T."/>
            <person name="Castle A.J."/>
            <person name="Ellouze W."/>
        </authorList>
    </citation>
    <scope>NUCLEOTIDE SEQUENCE [LARGE SCALE GENOMIC DNA]</scope>
    <source>
        <strain evidence="3 4">FDS-564</strain>
    </source>
</reference>
<dbReference type="NCBIfam" id="NF047352">
    <property type="entry name" value="P_loop_sacsin"/>
    <property type="match status" value="1"/>
</dbReference>
<evidence type="ECO:0000259" key="2">
    <source>
        <dbReference type="Pfam" id="PF25794"/>
    </source>
</evidence>
<dbReference type="PANTHER" id="PTHR47839">
    <property type="entry name" value="DOMAIN PROTEIN, PUTATIVE (AFU_ORTHOLOGUE AFUA_6G04830)-RELATED"/>
    <property type="match status" value="1"/>
</dbReference>
<dbReference type="InterPro" id="IPR058210">
    <property type="entry name" value="SACS/Nov_dom"/>
</dbReference>
<feature type="compositionally biased region" description="Polar residues" evidence="1">
    <location>
        <begin position="1477"/>
        <end position="1492"/>
    </location>
</feature>
<evidence type="ECO:0000313" key="4">
    <source>
        <dbReference type="Proteomes" id="UP001320245"/>
    </source>
</evidence>
<feature type="region of interest" description="Disordered" evidence="1">
    <location>
        <begin position="1429"/>
        <end position="1492"/>
    </location>
</feature>
<sequence length="1766" mass="195845">MDYSKLRAAALTAGEDEEAVTVDTRALIDKVLARYSGEWTTLRELIQNAADAQATTVTITWETHPSTTTPLPATQNRSELLKHIISHHTLRRLVVKNNGQPFNQKDWGRLKRIAEGNPDETKIGAFGVGFYSVFADCEEPFVSSGSEALAFYWKGNALYTRKLALAPEQSTPDTAFVLDYRNVTTPIPNLLSIGQFLATSLTFVALQNIEFWIDDFKLLSLQKKSAPSVGVAIPRDLETRTRDGLMKLAAVDRTSAQIDASFMGAIGWKPVLASNSLDSSSVSEAPSIRNFFSRLTATASQATRSKAAKEEAAVQQAISEDITAQSTSSIFLQVTTGQIQTKVSAEFSAELERATKKPPPKTTKLAILTSSYDETLASEISASSGPAAKAADVFASVLPNKKPGGRIFIGFPTTQTTGAGMHISAPSVIPTVEREAIDLNARWVRSWNIEMLRVAGIMTRLAFANEMSDLELKLRRVVEARGKGARPTKDEVAKFIPEALHIFRTYTFQDSTPSANVGQIIEESFWFAYQKASIEVYSSRGVLPSTKVRVGSEELAKFVDGIPVILSEMKEVPLIKKLEDFGLIESINADDIRKELEAKALNKDQLIHFIGWASRKAASRELDAGSRARLFDVTVATIGDTEGSGEIIALSSVKNYLSSNKIPPGLPIPPTTIPFAFTHHIPEHQLQALGWERLEIVPWLQFLIGSSSSRSDDENITKSAKFSISVLSILSKNWENMSQQAKSSVVSALQELTVMPTKVGMKKPAESFFPSVKLFDDLPTIEGCQSIKEKFLSALGVRRTLDLDTIFSRLLQPSGETTHKPWSHMELIKYLASVREDIPADDLRKLKNSQICPAEAGPAGLEPTQGTKKLYKVSELFEPRSELRALGLPLLQWPGPPGSFRDSSKEGMFLASLGLRAFPAVPELIELMSSPDPVLRDKARNYFIANHHINGYARFNIAGTNKAILPLQGNPKKLVTPSACYTNELASVLGFNILARDLHQHASKFGVARDPPMETCVYKLVTSPPQDRQSAITLFEYFTTRGRELGEGSLAKLRVASIVPVSRKMRRDGSLREKDGDTFTLVAPQSVYLGSSSTYGEIFDFVDFGQTANAFLLKCGAKMEPTKHEIATFACNEPVRLWTTVQTSEKYLGVLRSLADDLPTLKRDKELYRKMKTEKWLLAYKDIPTTKGKAPEDDEYGEPVRHAQLAAPSDIVISDDFYSYRLFKDYLLSAPEDEALEAFYLSLGSPTISSLVQEDARVGRPAPNQEAGVWLRKHILERTKLFLYEYKTIRRDTIKHDAKWLDKNLNVEVVQSVQLRRTLRGHNQSHTEKRTAMAMRTAAGHTLYIAADQGKPDMYQVGQAVCSLILTRHNQQSYFFFEPFLKLSLLELRARGYNVDRIMRAKAEEARIAEEERRQALEAEEIRIKEREAEWASQNKSRAEAENKRPGTPKTSRPELPGAMPGSFGAESPERPEPPSALQQQRRSRGIFSNLTRRFGMERDEAAEEHLNKFISNPEPAANPALPGPPRPQGPGDNGRVTSPAVVQNNLLQAIRSTRPHDSNRVFSPPQTQEVKEQATYCDSQPAQNIVFAAQAPRGMKVYLDKQLSTDQVSFLTGNTDAIGKFEALLRDIADVYGVSPTAIQIHYDEEGPCIAFNTNGSIFCNMRFFKQLHYDRMKAAGAAGTSGKTEAAIWWFVVVAHELAHNLVSAHDANHSYYTESFIQEYFTKMVGKTVSWTQAADNRGLTDIPLTDNGAQAEQPPPPYSQGF</sequence>